<keyword evidence="1" id="KW-0238">DNA-binding</keyword>
<evidence type="ECO:0000313" key="1">
    <source>
        <dbReference type="EMBL" id="MBB5939859.1"/>
    </source>
</evidence>
<protein>
    <submittedName>
        <fullName evidence="1">DNA-binding Lrp family transcriptional regulator</fullName>
    </submittedName>
</protein>
<dbReference type="InterPro" id="IPR016032">
    <property type="entry name" value="Sig_transdc_resp-reg_C-effctor"/>
</dbReference>
<dbReference type="InterPro" id="IPR051797">
    <property type="entry name" value="TrmB-like"/>
</dbReference>
<gene>
    <name evidence="1" type="ORF">FHS42_006955</name>
</gene>
<dbReference type="RefSeq" id="WP_184579515.1">
    <property type="nucleotide sequence ID" value="NZ_JACHJL010000028.1"/>
</dbReference>
<dbReference type="AlphaFoldDB" id="A0A7W9QH56"/>
<comment type="caution">
    <text evidence="1">The sequence shown here is derived from an EMBL/GenBank/DDBJ whole genome shotgun (WGS) entry which is preliminary data.</text>
</comment>
<reference evidence="1 2" key="1">
    <citation type="submission" date="2020-08" db="EMBL/GenBank/DDBJ databases">
        <title>Genomic Encyclopedia of Type Strains, Phase III (KMG-III): the genomes of soil and plant-associated and newly described type strains.</title>
        <authorList>
            <person name="Whitman W."/>
        </authorList>
    </citation>
    <scope>NUCLEOTIDE SEQUENCE [LARGE SCALE GENOMIC DNA]</scope>
    <source>
        <strain evidence="1 2">CECT 8305</strain>
    </source>
</reference>
<proteinExistence type="predicted"/>
<name>A0A7W9QH56_9ACTN</name>
<accession>A0A7W9QH56</accession>
<organism evidence="1 2">
    <name type="scientific">Streptomyces zagrosensis</name>
    <dbReference type="NCBI Taxonomy" id="1042984"/>
    <lineage>
        <taxon>Bacteria</taxon>
        <taxon>Bacillati</taxon>
        <taxon>Actinomycetota</taxon>
        <taxon>Actinomycetes</taxon>
        <taxon>Kitasatosporales</taxon>
        <taxon>Streptomycetaceae</taxon>
        <taxon>Streptomyces</taxon>
    </lineage>
</organism>
<dbReference type="GO" id="GO:0003677">
    <property type="term" value="F:DNA binding"/>
    <property type="evidence" value="ECO:0007669"/>
    <property type="project" value="UniProtKB-KW"/>
</dbReference>
<evidence type="ECO:0000313" key="2">
    <source>
        <dbReference type="Proteomes" id="UP000588098"/>
    </source>
</evidence>
<dbReference type="PANTHER" id="PTHR34293:SF1">
    <property type="entry name" value="HTH-TYPE TRANSCRIPTIONAL REGULATOR TRMBL2"/>
    <property type="match status" value="1"/>
</dbReference>
<sequence>MTANEPGVSHSTMTIRLYQHALREGGIEPQHVAEHLRIPAEEAATAIAELRELGLLRRLSIADHRLVAMNPQTAAAERLGPREHCLREEQSRLALQRSAIEAFMPVHLETTMGKDPAEGIEIVEGPDLVDKTLTDLIEACQTEACVIQPFGLRTQRETERGLPAHLAMLGRGVRQRTLCQHSTRYSTATKQAVAAISAAGAEVRTLDVLPPQMVVFDCSQAVLTSLDDGDTAVVIRNAAAARYFASVFEVFWLTAAPFPGVGPGERDREISRDIDAAIIRLLATGAKDEVIARRLGVSLRTCRRRIAHLMDDIGADSRFQAGYLARQYAGERQRQEARAGSEAVEPALSVALRGLWEEAVRVS</sequence>
<dbReference type="PANTHER" id="PTHR34293">
    <property type="entry name" value="HTH-TYPE TRANSCRIPTIONAL REGULATOR TRMBL2"/>
    <property type="match status" value="1"/>
</dbReference>
<dbReference type="EMBL" id="JACHJL010000028">
    <property type="protein sequence ID" value="MBB5939859.1"/>
    <property type="molecule type" value="Genomic_DNA"/>
</dbReference>
<dbReference type="GO" id="GO:0006355">
    <property type="term" value="P:regulation of DNA-templated transcription"/>
    <property type="evidence" value="ECO:0007669"/>
    <property type="project" value="InterPro"/>
</dbReference>
<dbReference type="Proteomes" id="UP000588098">
    <property type="component" value="Unassembled WGS sequence"/>
</dbReference>
<dbReference type="Gene3D" id="1.10.10.10">
    <property type="entry name" value="Winged helix-like DNA-binding domain superfamily/Winged helix DNA-binding domain"/>
    <property type="match status" value="1"/>
</dbReference>
<dbReference type="InterPro" id="IPR036388">
    <property type="entry name" value="WH-like_DNA-bd_sf"/>
</dbReference>
<dbReference type="SUPFAM" id="SSF46894">
    <property type="entry name" value="C-terminal effector domain of the bipartite response regulators"/>
    <property type="match status" value="1"/>
</dbReference>
<keyword evidence="2" id="KW-1185">Reference proteome</keyword>